<dbReference type="PANTHER" id="PTHR21567:SF88">
    <property type="entry name" value="TOG DOMAIN-CONTAINING PROTEIN"/>
    <property type="match status" value="1"/>
</dbReference>
<feature type="region of interest" description="Disordered" evidence="1">
    <location>
        <begin position="25"/>
        <end position="46"/>
    </location>
</feature>
<dbReference type="GO" id="GO:0090307">
    <property type="term" value="P:mitotic spindle assembly"/>
    <property type="evidence" value="ECO:0007669"/>
    <property type="project" value="TreeGrafter"/>
</dbReference>
<dbReference type="VEuPathDB" id="VectorBase:AFAF012630"/>
<dbReference type="GO" id="GO:0000776">
    <property type="term" value="C:kinetochore"/>
    <property type="evidence" value="ECO:0007669"/>
    <property type="project" value="TreeGrafter"/>
</dbReference>
<dbReference type="Proteomes" id="UP000075886">
    <property type="component" value="Unassembled WGS sequence"/>
</dbReference>
<dbReference type="EMBL" id="AXCN02001165">
    <property type="status" value="NOT_ANNOTATED_CDS"/>
    <property type="molecule type" value="Genomic_DNA"/>
</dbReference>
<sequence length="666" mass="76040">MADKGFSSILTSGCFNAGKDSSTVKIPHHRSYSRQREPSQSNEPKIFPLYECRSGGDVRQILPEYAECARRFETATSNDGEMFIDQYKKNDDGRHISQQMIYDPLDANAYNRSRGGQIAPGLQLKVAHQKQISIRPRNKNPQIVNVCQTFRFPDNFITQNNTNRMVYPQERLLQHPLPVSESRRVPQSELSPCRSNSRARLGGFFGGYRRHRNMFSQTSRTLIQLVEGEQMQQQQSARPAAVPRKMLHYNESSIISSSESEISFGEPDDVHPCFPERKSKMPYIKNDRITAKVPCFDRTKRSITKIVDARAPMGGYYGRNTNLQPAVDGNARFSRHQVKAKPDHRKVFGEKSAYSPFMDELFTGTKGHTREALMTEKVDSTDHVDRLDLDADEIDNDPLEKDVCLEQDDFDEDIDEEVLEEDNNEAPSAADTGRGVVAKETSVSISGIVDKLQDNVWEVCLEGVWDLMDMAERIDWKAQEKYITVINRKLIEFLKSPRTALCRSACQVSGELFRQAKSTKRPEFDEMVDILLCKTADPNRFIQKDANVALDKLVTYIPTPHTVRALSNRGTIHRNPLVRTATARLLVCVCVVAGLDAILGTTANTRTRKIILSMLAKFLTDKNLETRKFGERLYRMLRKHKFFDEYFYKDMDSNLRTNLKRVLKGI</sequence>
<dbReference type="EnsemblMetazoa" id="AFAF012630-RA">
    <property type="protein sequence ID" value="AFAF012630-PA"/>
    <property type="gene ID" value="AFAF012630"/>
</dbReference>
<keyword evidence="3" id="KW-1185">Reference proteome</keyword>
<evidence type="ECO:0000256" key="1">
    <source>
        <dbReference type="SAM" id="MobiDB-lite"/>
    </source>
</evidence>
<dbReference type="AlphaFoldDB" id="A0A182QLJ2"/>
<accession>A0A182QLJ2</accession>
<dbReference type="InterPro" id="IPR011989">
    <property type="entry name" value="ARM-like"/>
</dbReference>
<evidence type="ECO:0000313" key="2">
    <source>
        <dbReference type="EnsemblMetazoa" id="AFAF012630-PA"/>
    </source>
</evidence>
<dbReference type="GO" id="GO:0005881">
    <property type="term" value="C:cytoplasmic microtubule"/>
    <property type="evidence" value="ECO:0007669"/>
    <property type="project" value="TreeGrafter"/>
</dbReference>
<dbReference type="GO" id="GO:0045180">
    <property type="term" value="C:basal cortex"/>
    <property type="evidence" value="ECO:0007669"/>
    <property type="project" value="TreeGrafter"/>
</dbReference>
<dbReference type="PANTHER" id="PTHR21567">
    <property type="entry name" value="CLASP"/>
    <property type="match status" value="1"/>
</dbReference>
<reference evidence="2" key="2">
    <citation type="submission" date="2020-05" db="UniProtKB">
        <authorList>
            <consortium name="EnsemblMetazoa"/>
        </authorList>
    </citation>
    <scope>IDENTIFICATION</scope>
    <source>
        <strain evidence="2">FAR1</strain>
    </source>
</reference>
<dbReference type="GO" id="GO:0072686">
    <property type="term" value="C:mitotic spindle"/>
    <property type="evidence" value="ECO:0007669"/>
    <property type="project" value="TreeGrafter"/>
</dbReference>
<organism evidence="2 3">
    <name type="scientific">Anopheles farauti</name>
    <dbReference type="NCBI Taxonomy" id="69004"/>
    <lineage>
        <taxon>Eukaryota</taxon>
        <taxon>Metazoa</taxon>
        <taxon>Ecdysozoa</taxon>
        <taxon>Arthropoda</taxon>
        <taxon>Hexapoda</taxon>
        <taxon>Insecta</taxon>
        <taxon>Pterygota</taxon>
        <taxon>Neoptera</taxon>
        <taxon>Endopterygota</taxon>
        <taxon>Diptera</taxon>
        <taxon>Nematocera</taxon>
        <taxon>Culicoidea</taxon>
        <taxon>Culicidae</taxon>
        <taxon>Anophelinae</taxon>
        <taxon>Anopheles</taxon>
    </lineage>
</organism>
<proteinExistence type="predicted"/>
<dbReference type="GO" id="GO:0008017">
    <property type="term" value="F:microtubule binding"/>
    <property type="evidence" value="ECO:0007669"/>
    <property type="project" value="TreeGrafter"/>
</dbReference>
<reference evidence="3" key="1">
    <citation type="submission" date="2014-01" db="EMBL/GenBank/DDBJ databases">
        <title>The Genome Sequence of Anopheles farauti FAR1 (V2).</title>
        <authorList>
            <consortium name="The Broad Institute Genomics Platform"/>
            <person name="Neafsey D.E."/>
            <person name="Besansky N."/>
            <person name="Howell P."/>
            <person name="Walton C."/>
            <person name="Young S.K."/>
            <person name="Zeng Q."/>
            <person name="Gargeya S."/>
            <person name="Fitzgerald M."/>
            <person name="Haas B."/>
            <person name="Abouelleil A."/>
            <person name="Allen A.W."/>
            <person name="Alvarado L."/>
            <person name="Arachchi H.M."/>
            <person name="Berlin A.M."/>
            <person name="Chapman S.B."/>
            <person name="Gainer-Dewar J."/>
            <person name="Goldberg J."/>
            <person name="Griggs A."/>
            <person name="Gujja S."/>
            <person name="Hansen M."/>
            <person name="Howarth C."/>
            <person name="Imamovic A."/>
            <person name="Ireland A."/>
            <person name="Larimer J."/>
            <person name="McCowan C."/>
            <person name="Murphy C."/>
            <person name="Pearson M."/>
            <person name="Poon T.W."/>
            <person name="Priest M."/>
            <person name="Roberts A."/>
            <person name="Saif S."/>
            <person name="Shea T."/>
            <person name="Sisk P."/>
            <person name="Sykes S."/>
            <person name="Wortman J."/>
            <person name="Nusbaum C."/>
            <person name="Birren B."/>
        </authorList>
    </citation>
    <scope>NUCLEOTIDE SEQUENCE [LARGE SCALE GENOMIC DNA]</scope>
    <source>
        <strain evidence="3">FAR1</strain>
    </source>
</reference>
<dbReference type="GO" id="GO:0005876">
    <property type="term" value="C:spindle microtubule"/>
    <property type="evidence" value="ECO:0007669"/>
    <property type="project" value="TreeGrafter"/>
</dbReference>
<dbReference type="SUPFAM" id="SSF48371">
    <property type="entry name" value="ARM repeat"/>
    <property type="match status" value="1"/>
</dbReference>
<dbReference type="Gene3D" id="1.25.10.10">
    <property type="entry name" value="Leucine-rich Repeat Variant"/>
    <property type="match status" value="1"/>
</dbReference>
<dbReference type="InterPro" id="IPR016024">
    <property type="entry name" value="ARM-type_fold"/>
</dbReference>
<name>A0A182QLJ2_9DIPT</name>
<evidence type="ECO:0000313" key="3">
    <source>
        <dbReference type="Proteomes" id="UP000075886"/>
    </source>
</evidence>
<protein>
    <submittedName>
        <fullName evidence="2">Uncharacterized protein</fullName>
    </submittedName>
</protein>
<dbReference type="GO" id="GO:0040001">
    <property type="term" value="P:establishment of mitotic spindle localization"/>
    <property type="evidence" value="ECO:0007669"/>
    <property type="project" value="TreeGrafter"/>
</dbReference>
<dbReference type="GO" id="GO:0005815">
    <property type="term" value="C:microtubule organizing center"/>
    <property type="evidence" value="ECO:0007669"/>
    <property type="project" value="TreeGrafter"/>
</dbReference>